<evidence type="ECO:0000256" key="6">
    <source>
        <dbReference type="SAM" id="Coils"/>
    </source>
</evidence>
<feature type="region of interest" description="Disordered" evidence="7">
    <location>
        <begin position="74"/>
        <end position="105"/>
    </location>
</feature>
<dbReference type="InterPro" id="IPR018247">
    <property type="entry name" value="EF_Hand_1_Ca_BS"/>
</dbReference>
<evidence type="ECO:0000256" key="5">
    <source>
        <dbReference type="ARBA" id="ARBA00023212"/>
    </source>
</evidence>
<keyword evidence="3" id="KW-0597">Phosphoprotein</keyword>
<keyword evidence="6" id="KW-0175">Coiled coil</keyword>
<dbReference type="InterPro" id="IPR002048">
    <property type="entry name" value="EF_hand_dom"/>
</dbReference>
<dbReference type="PANTHER" id="PTHR18905:SF13">
    <property type="entry name" value="NON-CENTROSOMAL MICROTUBULE ARRAY"/>
    <property type="match status" value="1"/>
</dbReference>
<protein>
    <recommendedName>
        <fullName evidence="8">EF-hand domain-containing protein</fullName>
    </recommendedName>
</protein>
<feature type="region of interest" description="Disordered" evidence="7">
    <location>
        <begin position="595"/>
        <end position="620"/>
    </location>
</feature>
<dbReference type="Gene3D" id="1.10.238.10">
    <property type="entry name" value="EF-hand"/>
    <property type="match status" value="1"/>
</dbReference>
<evidence type="ECO:0000256" key="2">
    <source>
        <dbReference type="ARBA" id="ARBA00022490"/>
    </source>
</evidence>
<dbReference type="SMART" id="SM00054">
    <property type="entry name" value="EFh"/>
    <property type="match status" value="1"/>
</dbReference>
<evidence type="ECO:0000313" key="10">
    <source>
        <dbReference type="Proteomes" id="UP001642540"/>
    </source>
</evidence>
<dbReference type="PROSITE" id="PS00018">
    <property type="entry name" value="EF_HAND_1"/>
    <property type="match status" value="1"/>
</dbReference>
<evidence type="ECO:0000256" key="1">
    <source>
        <dbReference type="ARBA" id="ARBA00004300"/>
    </source>
</evidence>
<organism evidence="9 10">
    <name type="scientific">Orchesella dallaii</name>
    <dbReference type="NCBI Taxonomy" id="48710"/>
    <lineage>
        <taxon>Eukaryota</taxon>
        <taxon>Metazoa</taxon>
        <taxon>Ecdysozoa</taxon>
        <taxon>Arthropoda</taxon>
        <taxon>Hexapoda</taxon>
        <taxon>Collembola</taxon>
        <taxon>Entomobryomorpha</taxon>
        <taxon>Entomobryoidea</taxon>
        <taxon>Orchesellidae</taxon>
        <taxon>Orchesellinae</taxon>
        <taxon>Orchesella</taxon>
    </lineage>
</organism>
<feature type="domain" description="EF-hand" evidence="8">
    <location>
        <begin position="41"/>
        <end position="76"/>
    </location>
</feature>
<keyword evidence="2" id="KW-0963">Cytoplasm</keyword>
<dbReference type="InterPro" id="IPR011992">
    <property type="entry name" value="EF-hand-dom_pair"/>
</dbReference>
<feature type="coiled-coil region" evidence="6">
    <location>
        <begin position="203"/>
        <end position="393"/>
    </location>
</feature>
<feature type="coiled-coil region" evidence="6">
    <location>
        <begin position="621"/>
        <end position="837"/>
    </location>
</feature>
<accession>A0ABP1QEA3</accession>
<dbReference type="PROSITE" id="PS50222">
    <property type="entry name" value="EF_HAND_2"/>
    <property type="match status" value="1"/>
</dbReference>
<keyword evidence="10" id="KW-1185">Reference proteome</keyword>
<sequence>MGEELAEEQLLDFCRRHGLAKDGYLDETELTTVCKCIGLQVSSEMIKELFEELDGDKDGRVCLSELSQMLRGMQDKIPPSPEKHKLGNDTGNSRQVGKGNGFTNIPANERGAFSILDRENTGFAKVGLILDLWSQLGIVETEGSKLLSELGFTPNSKSHSINLQDLAKSVEDEIDHSKERIPLAFQVALLTYRTESQFLKTLCESIECERDKLKADILDAHQRSALIAQEVDEQNSRLERNSQMLLRKMEIKYNEQIQDIQNRFSSEKESLQQALHLAETKLKELQDEDSKLKTQINKLNEENSNLEKEVHNVSIEIRNVNRMRSHLEREVSRFIGLENQLQEIERKYTDSLANSDTKLKDTYNEMQTLRDQNDELSMQLESVRETLKIVQATQSKEKRFVQKKRKGSLSSLNQSHSALNNTSFRLITNQDGDESTRMEEGDMPLHKIGKYYSTHEDKSLEDTEECDSSLEQIIPIPMSNNSAEIQCSSGTGTCPTAPIAIRLAACVGESSTDPINNGDIGGEEEMESEPSLSAIEERLLMGQSEKDCASLESEMCAVVNSEILSEENSKGEGTNFDGAIKIVKTMEDKEIQFGSAELKDSTTQTGDENGSSDLGFNSGSESSHLELIEQLKLKISQLEQEISEKKAAFEKEKGDLTANNNELENSLELLKEEYERCEDYWHEKLQEARELYEQDKTDMDEKFHDLLQKIKEYEELVMHPMVNERLPPIEERASLERQVTDLEEECLVLRKELTSVRIDQESAINTYQRSFENKLKDECANLEQQVSALSKKCQDYESRLSTLAEEERSTVEENGMVDMMKERIKHLDLQLKSQEEKFRQQVTQLEATLKEREVLYKKSIPDISKPMSPHFSHNNWNNNELITQSKSKSLLEMLQNSQQRESIWPQRFANVGDKSSSLPFIPAADPTMAIQPGAWGSLSPPFQQDASWAVPPGAPMKKAWCHVELGWLQSLRARLKQREEQCYLLQRALQQKDSQTEKILTELKYQHEMEISNWESLMQASQELLRQHVVKHKEQAEKLAHSDLLMKDLWVENAKLMAALNATEQRVMHLDNLLKFHINHHHHHHPPTSPHGSPNNNNNPSHNAISSAPLSLPHQSSHFHI</sequence>
<comment type="caution">
    <text evidence="9">The sequence shown here is derived from an EMBL/GenBank/DDBJ whole genome shotgun (WGS) entry which is preliminary data.</text>
</comment>
<dbReference type="PANTHER" id="PTHR18905">
    <property type="entry name" value="NINEIN"/>
    <property type="match status" value="1"/>
</dbReference>
<evidence type="ECO:0000256" key="7">
    <source>
        <dbReference type="SAM" id="MobiDB-lite"/>
    </source>
</evidence>
<feature type="compositionally biased region" description="Low complexity" evidence="7">
    <location>
        <begin position="1090"/>
        <end position="1109"/>
    </location>
</feature>
<reference evidence="9 10" key="1">
    <citation type="submission" date="2024-08" db="EMBL/GenBank/DDBJ databases">
        <authorList>
            <person name="Cucini C."/>
            <person name="Frati F."/>
        </authorList>
    </citation>
    <scope>NUCLEOTIDE SEQUENCE [LARGE SCALE GENOMIC DNA]</scope>
</reference>
<evidence type="ECO:0000313" key="9">
    <source>
        <dbReference type="EMBL" id="CAL8099965.1"/>
    </source>
</evidence>
<proteinExistence type="predicted"/>
<evidence type="ECO:0000259" key="8">
    <source>
        <dbReference type="PROSITE" id="PS50222"/>
    </source>
</evidence>
<keyword evidence="5" id="KW-0206">Cytoskeleton</keyword>
<dbReference type="CDD" id="cd00051">
    <property type="entry name" value="EFh"/>
    <property type="match status" value="1"/>
</dbReference>
<gene>
    <name evidence="9" type="ORF">ODALV1_LOCUS10398</name>
</gene>
<dbReference type="EMBL" id="CAXLJM020000032">
    <property type="protein sequence ID" value="CAL8099965.1"/>
    <property type="molecule type" value="Genomic_DNA"/>
</dbReference>
<feature type="region of interest" description="Disordered" evidence="7">
    <location>
        <begin position="1080"/>
        <end position="1121"/>
    </location>
</feature>
<evidence type="ECO:0000256" key="3">
    <source>
        <dbReference type="ARBA" id="ARBA00022553"/>
    </source>
</evidence>
<feature type="compositionally biased region" description="Polar residues" evidence="7">
    <location>
        <begin position="89"/>
        <end position="105"/>
    </location>
</feature>
<evidence type="ECO:0000256" key="4">
    <source>
        <dbReference type="ARBA" id="ARBA00022837"/>
    </source>
</evidence>
<dbReference type="Proteomes" id="UP001642540">
    <property type="component" value="Unassembled WGS sequence"/>
</dbReference>
<feature type="compositionally biased region" description="Polar residues" evidence="7">
    <location>
        <begin position="601"/>
        <end position="620"/>
    </location>
</feature>
<name>A0ABP1QEA3_9HEXA</name>
<comment type="subcellular location">
    <subcellularLocation>
        <location evidence="1">Cytoplasm</location>
        <location evidence="1">Cytoskeleton</location>
        <location evidence="1">Microtubule organizing center</location>
        <location evidence="1">Centrosome</location>
    </subcellularLocation>
</comment>
<keyword evidence="4" id="KW-0106">Calcium</keyword>
<dbReference type="SUPFAM" id="SSF47473">
    <property type="entry name" value="EF-hand"/>
    <property type="match status" value="1"/>
</dbReference>